<evidence type="ECO:0000313" key="5">
    <source>
        <dbReference type="Proteomes" id="UP001157138"/>
    </source>
</evidence>
<dbReference type="SUPFAM" id="SSF46894">
    <property type="entry name" value="C-terminal effector domain of the bipartite response regulators"/>
    <property type="match status" value="1"/>
</dbReference>
<feature type="DNA-binding region" description="OmpR/PhoB-type" evidence="2">
    <location>
        <begin position="14"/>
        <end position="112"/>
    </location>
</feature>
<evidence type="ECO:0000313" key="4">
    <source>
        <dbReference type="EMBL" id="GLT17444.1"/>
    </source>
</evidence>
<dbReference type="InterPro" id="IPR016032">
    <property type="entry name" value="Sig_transdc_resp-reg_C-effctor"/>
</dbReference>
<evidence type="ECO:0000256" key="1">
    <source>
        <dbReference type="ARBA" id="ARBA00023125"/>
    </source>
</evidence>
<keyword evidence="1 2" id="KW-0238">DNA-binding</keyword>
<feature type="domain" description="OmpR/PhoB-type" evidence="3">
    <location>
        <begin position="14"/>
        <end position="112"/>
    </location>
</feature>
<evidence type="ECO:0000256" key="2">
    <source>
        <dbReference type="PROSITE-ProRule" id="PRU01091"/>
    </source>
</evidence>
<reference evidence="5" key="1">
    <citation type="journal article" date="2019" name="Int. J. Syst. Evol. Microbiol.">
        <title>The Global Catalogue of Microorganisms (GCM) 10K type strain sequencing project: providing services to taxonomists for standard genome sequencing and annotation.</title>
        <authorList>
            <consortium name="The Broad Institute Genomics Platform"/>
            <consortium name="The Broad Institute Genome Sequencing Center for Infectious Disease"/>
            <person name="Wu L."/>
            <person name="Ma J."/>
        </authorList>
    </citation>
    <scope>NUCLEOTIDE SEQUENCE [LARGE SCALE GENOMIC DNA]</scope>
    <source>
        <strain evidence="5">NBRC 108723</strain>
    </source>
</reference>
<proteinExistence type="predicted"/>
<dbReference type="InterPro" id="IPR001867">
    <property type="entry name" value="OmpR/PhoB-type_DNA-bd"/>
</dbReference>
<evidence type="ECO:0000259" key="3">
    <source>
        <dbReference type="PROSITE" id="PS51755"/>
    </source>
</evidence>
<dbReference type="RefSeq" id="WP_284191360.1">
    <property type="nucleotide sequence ID" value="NZ_BSPW01000022.1"/>
</dbReference>
<accession>A0ABQ6EWR8</accession>
<sequence length="235" mass="27044">MSDIEQFSKLRYMNTKIQLESLVVNFQELTITTPNQDNSTALRLKEAELLALLCYSYPEVLNRSMIIEELWSASYATDLSVNQLINSVRRKLGPQNKLIVKTVPKVGYKLQIEPIVLSEHYEKSEQNTKLTNMQIAHSNVQSKKNVQHKQPKRVLINKFRVLCLAALLAGITYGKYKHNFPFNRLHQVNGISFTFIPNEAQLEKVNSIDKSSLFFVDKIDGDLYSCLRSYVCKKL</sequence>
<dbReference type="InterPro" id="IPR036388">
    <property type="entry name" value="WH-like_DNA-bd_sf"/>
</dbReference>
<organism evidence="4 5">
    <name type="scientific">Vibrio zhanjiangensis</name>
    <dbReference type="NCBI Taxonomy" id="1046128"/>
    <lineage>
        <taxon>Bacteria</taxon>
        <taxon>Pseudomonadati</taxon>
        <taxon>Pseudomonadota</taxon>
        <taxon>Gammaproteobacteria</taxon>
        <taxon>Vibrionales</taxon>
        <taxon>Vibrionaceae</taxon>
        <taxon>Vibrio</taxon>
    </lineage>
</organism>
<dbReference type="PROSITE" id="PS51755">
    <property type="entry name" value="OMPR_PHOB"/>
    <property type="match status" value="1"/>
</dbReference>
<keyword evidence="5" id="KW-1185">Reference proteome</keyword>
<dbReference type="Pfam" id="PF00486">
    <property type="entry name" value="Trans_reg_C"/>
    <property type="match status" value="1"/>
</dbReference>
<comment type="caution">
    <text evidence="4">The sequence shown here is derived from an EMBL/GenBank/DDBJ whole genome shotgun (WGS) entry which is preliminary data.</text>
</comment>
<dbReference type="Proteomes" id="UP001157138">
    <property type="component" value="Unassembled WGS sequence"/>
</dbReference>
<gene>
    <name evidence="4" type="ORF">GCM10007938_12210</name>
</gene>
<dbReference type="Gene3D" id="1.10.10.10">
    <property type="entry name" value="Winged helix-like DNA-binding domain superfamily/Winged helix DNA-binding domain"/>
    <property type="match status" value="1"/>
</dbReference>
<dbReference type="SMART" id="SM00862">
    <property type="entry name" value="Trans_reg_C"/>
    <property type="match status" value="1"/>
</dbReference>
<dbReference type="EMBL" id="BSPW01000022">
    <property type="protein sequence ID" value="GLT17444.1"/>
    <property type="molecule type" value="Genomic_DNA"/>
</dbReference>
<protein>
    <recommendedName>
        <fullName evidence="3">OmpR/PhoB-type domain-containing protein</fullName>
    </recommendedName>
</protein>
<name>A0ABQ6EWR8_9VIBR</name>